<keyword evidence="1 2" id="KW-0129">CBS domain</keyword>
<dbReference type="EMBL" id="QLOE01000004">
    <property type="protein sequence ID" value="RAO79200.1"/>
    <property type="molecule type" value="Genomic_DNA"/>
</dbReference>
<dbReference type="SUPFAM" id="SSF54631">
    <property type="entry name" value="CBS-domain pair"/>
    <property type="match status" value="1"/>
</dbReference>
<dbReference type="Gene3D" id="3.10.580.10">
    <property type="entry name" value="CBS-domain"/>
    <property type="match status" value="1"/>
</dbReference>
<evidence type="ECO:0000313" key="5">
    <source>
        <dbReference type="Proteomes" id="UP000249782"/>
    </source>
</evidence>
<feature type="domain" description="CBS" evidence="3">
    <location>
        <begin position="7"/>
        <end position="62"/>
    </location>
</feature>
<keyword evidence="5" id="KW-1185">Reference proteome</keyword>
<dbReference type="PANTHER" id="PTHR43080:SF2">
    <property type="entry name" value="CBS DOMAIN-CONTAINING PROTEIN"/>
    <property type="match status" value="1"/>
</dbReference>
<evidence type="ECO:0000256" key="1">
    <source>
        <dbReference type="ARBA" id="ARBA00023122"/>
    </source>
</evidence>
<dbReference type="Proteomes" id="UP000249782">
    <property type="component" value="Unassembled WGS sequence"/>
</dbReference>
<dbReference type="InterPro" id="IPR051257">
    <property type="entry name" value="Diverse_CBS-Domain"/>
</dbReference>
<gene>
    <name evidence="4" type="ORF">DPC56_04575</name>
</gene>
<name>A0A328PBV0_9EURY</name>
<dbReference type="PANTHER" id="PTHR43080">
    <property type="entry name" value="CBS DOMAIN-CONTAINING PROTEIN CBSX3, MITOCHONDRIAL"/>
    <property type="match status" value="1"/>
</dbReference>
<evidence type="ECO:0000259" key="3">
    <source>
        <dbReference type="PROSITE" id="PS51371"/>
    </source>
</evidence>
<dbReference type="OrthoDB" id="43333at2157"/>
<dbReference type="AlphaFoldDB" id="A0A328PBV0"/>
<feature type="domain" description="CBS" evidence="3">
    <location>
        <begin position="71"/>
        <end position="125"/>
    </location>
</feature>
<proteinExistence type="predicted"/>
<evidence type="ECO:0000313" key="4">
    <source>
        <dbReference type="EMBL" id="RAO79200.1"/>
    </source>
</evidence>
<evidence type="ECO:0000256" key="2">
    <source>
        <dbReference type="PROSITE-ProRule" id="PRU00703"/>
    </source>
</evidence>
<dbReference type="CDD" id="cd17776">
    <property type="entry name" value="CBS_pair_arch"/>
    <property type="match status" value="1"/>
</dbReference>
<comment type="caution">
    <text evidence="4">The sequence shown here is derived from an EMBL/GenBank/DDBJ whole genome shotgun (WGS) entry which is preliminary data.</text>
</comment>
<dbReference type="Pfam" id="PF00571">
    <property type="entry name" value="CBS"/>
    <property type="match status" value="2"/>
</dbReference>
<dbReference type="InterPro" id="IPR046342">
    <property type="entry name" value="CBS_dom_sf"/>
</dbReference>
<dbReference type="SMART" id="SM00116">
    <property type="entry name" value="CBS"/>
    <property type="match status" value="2"/>
</dbReference>
<dbReference type="PROSITE" id="PS51371">
    <property type="entry name" value="CBS"/>
    <property type="match status" value="2"/>
</dbReference>
<dbReference type="RefSeq" id="WP_112093887.1">
    <property type="nucleotide sequence ID" value="NZ_QLOE01000004.1"/>
</dbReference>
<accession>A0A328PBV0</accession>
<dbReference type="InterPro" id="IPR000644">
    <property type="entry name" value="CBS_dom"/>
</dbReference>
<protein>
    <submittedName>
        <fullName evidence="4">CBS domain-containing protein</fullName>
    </submittedName>
</protein>
<organism evidence="4 5">
    <name type="scientific">Methanothermobacter tenebrarum</name>
    <dbReference type="NCBI Taxonomy" id="680118"/>
    <lineage>
        <taxon>Archaea</taxon>
        <taxon>Methanobacteriati</taxon>
        <taxon>Methanobacteriota</taxon>
        <taxon>Methanomada group</taxon>
        <taxon>Methanobacteria</taxon>
        <taxon>Methanobacteriales</taxon>
        <taxon>Methanobacteriaceae</taxon>
        <taxon>Methanothermobacter</taxon>
    </lineage>
</organism>
<sequence>MKVKDVMVKDVETLDINSNLEDVLRNFVEKGHGSAVVTRDNVKVGIVTTWDVLEAIAEGDDLSEVKVWEVMERDLVTISPEASIREAATKMVTNVVWRLLVEEDDKIIGVVSATDILRAKMAKRY</sequence>
<reference evidence="4 5" key="1">
    <citation type="submission" date="2018-06" db="EMBL/GenBank/DDBJ databases">
        <title>Draft genome sequence of hyperthermophilic methanogen Methanothermobacter tenebrarum sp. MCM-B 1447.</title>
        <authorList>
            <person name="Pore S.D."/>
            <person name="Dagar S."/>
            <person name="Dhakephalkar P.K."/>
        </authorList>
    </citation>
    <scope>NUCLEOTIDE SEQUENCE [LARGE SCALE GENOMIC DNA]</scope>
    <source>
        <strain evidence="4 5">MCM B 1447</strain>
    </source>
</reference>